<comment type="caution">
    <text evidence="2">The sequence shown here is derived from an EMBL/GenBank/DDBJ whole genome shotgun (WGS) entry which is preliminary data.</text>
</comment>
<accession>A0ABV3PZL3</accession>
<dbReference type="InterPro" id="IPR002798">
    <property type="entry name" value="SpoIIM-like"/>
</dbReference>
<feature type="transmembrane region" description="Helical" evidence="1">
    <location>
        <begin position="20"/>
        <end position="38"/>
    </location>
</feature>
<name>A0ABV3PZL3_9BACL</name>
<sequence length="212" mass="24082">MQKSIARKFIYHIQQHASLYVFVMALLCGGVLTGALLVNRLPTDQLQPLLDPFRAYEAAGEIKLFSLLNEQVRGYIMLDIALMFLIWCTGFTLIGLPIAWLIVFVKGMMFGFTSGLFITQYGWEGVWISFGVVLPQNLLLVPVYVIVCVHAIIITLHLWRRVVTRQAFTPTFKMASLNYTILFTCMIVFVVLGGVIEAFISPLWMKWFHPSA</sequence>
<protein>
    <submittedName>
        <fullName evidence="2">Stage II sporulation protein M</fullName>
    </submittedName>
</protein>
<reference evidence="2 3" key="1">
    <citation type="journal article" date="1979" name="Int. J. Syst. Evol. Microbiol.">
        <title>Bacillus globisporus subsp. marinus subsp. nov.</title>
        <authorList>
            <person name="Liu H."/>
        </authorList>
    </citation>
    <scope>NUCLEOTIDE SEQUENCE [LARGE SCALE GENOMIC DNA]</scope>
    <source>
        <strain evidence="2 3">DSM 1297</strain>
    </source>
</reference>
<dbReference type="NCBIfam" id="TIGR02831">
    <property type="entry name" value="spo_II_M"/>
    <property type="match status" value="1"/>
</dbReference>
<dbReference type="Proteomes" id="UP001556040">
    <property type="component" value="Unassembled WGS sequence"/>
</dbReference>
<dbReference type="InterPro" id="IPR014196">
    <property type="entry name" value="SpoIIM"/>
</dbReference>
<dbReference type="PIRSF" id="PIRSF038973">
    <property type="entry name" value="SpoIIM"/>
    <property type="match status" value="1"/>
</dbReference>
<keyword evidence="1" id="KW-0812">Transmembrane</keyword>
<keyword evidence="1" id="KW-1133">Transmembrane helix</keyword>
<feature type="transmembrane region" description="Helical" evidence="1">
    <location>
        <begin position="179"/>
        <end position="200"/>
    </location>
</feature>
<gene>
    <name evidence="2" type="primary">spoIIM</name>
    <name evidence="2" type="ORF">AB1471_00515</name>
</gene>
<organism evidence="2 3">
    <name type="scientific">Jeotgalibacillus marinus</name>
    <dbReference type="NCBI Taxonomy" id="86667"/>
    <lineage>
        <taxon>Bacteria</taxon>
        <taxon>Bacillati</taxon>
        <taxon>Bacillota</taxon>
        <taxon>Bacilli</taxon>
        <taxon>Bacillales</taxon>
        <taxon>Caryophanaceae</taxon>
        <taxon>Jeotgalibacillus</taxon>
    </lineage>
</organism>
<keyword evidence="3" id="KW-1185">Reference proteome</keyword>
<evidence type="ECO:0000313" key="3">
    <source>
        <dbReference type="Proteomes" id="UP001556040"/>
    </source>
</evidence>
<feature type="transmembrane region" description="Helical" evidence="1">
    <location>
        <begin position="138"/>
        <end position="159"/>
    </location>
</feature>
<evidence type="ECO:0000313" key="2">
    <source>
        <dbReference type="EMBL" id="MEW9500278.1"/>
    </source>
</evidence>
<dbReference type="EMBL" id="JBFMIA010000001">
    <property type="protein sequence ID" value="MEW9500278.1"/>
    <property type="molecule type" value="Genomic_DNA"/>
</dbReference>
<proteinExistence type="predicted"/>
<dbReference type="RefSeq" id="WP_367777558.1">
    <property type="nucleotide sequence ID" value="NZ_JBFMIA010000001.1"/>
</dbReference>
<keyword evidence="1" id="KW-0472">Membrane</keyword>
<evidence type="ECO:0000256" key="1">
    <source>
        <dbReference type="SAM" id="Phobius"/>
    </source>
</evidence>
<dbReference type="Pfam" id="PF01944">
    <property type="entry name" value="SpoIIM"/>
    <property type="match status" value="1"/>
</dbReference>